<evidence type="ECO:0000313" key="4">
    <source>
        <dbReference type="Proteomes" id="UP000516428"/>
    </source>
</evidence>
<dbReference type="RefSeq" id="WP_188337248.1">
    <property type="nucleotide sequence ID" value="NZ_CP061281.1"/>
</dbReference>
<keyword evidence="4" id="KW-1185">Reference proteome</keyword>
<evidence type="ECO:0000256" key="1">
    <source>
        <dbReference type="SAM" id="MobiDB-lite"/>
    </source>
</evidence>
<keyword evidence="2" id="KW-0472">Membrane</keyword>
<name>A0A7H1B708_9ACTN</name>
<reference evidence="3 4" key="1">
    <citation type="submission" date="2020-09" db="EMBL/GenBank/DDBJ databases">
        <title>A novel species.</title>
        <authorList>
            <person name="Gao J."/>
        </authorList>
    </citation>
    <scope>NUCLEOTIDE SEQUENCE [LARGE SCALE GENOMIC DNA]</scope>
    <source>
        <strain evidence="3 4">CRXT-Y-14</strain>
    </source>
</reference>
<organism evidence="3 4">
    <name type="scientific">Streptomyces xanthii</name>
    <dbReference type="NCBI Taxonomy" id="2768069"/>
    <lineage>
        <taxon>Bacteria</taxon>
        <taxon>Bacillati</taxon>
        <taxon>Actinomycetota</taxon>
        <taxon>Actinomycetes</taxon>
        <taxon>Kitasatosporales</taxon>
        <taxon>Streptomycetaceae</taxon>
        <taxon>Streptomyces</taxon>
    </lineage>
</organism>
<protein>
    <submittedName>
        <fullName evidence="3">Uncharacterized protein</fullName>
    </submittedName>
</protein>
<keyword evidence="2" id="KW-0812">Transmembrane</keyword>
<feature type="transmembrane region" description="Helical" evidence="2">
    <location>
        <begin position="12"/>
        <end position="29"/>
    </location>
</feature>
<dbReference type="Proteomes" id="UP000516428">
    <property type="component" value="Chromosome"/>
</dbReference>
<evidence type="ECO:0000313" key="3">
    <source>
        <dbReference type="EMBL" id="QNS04513.1"/>
    </source>
</evidence>
<evidence type="ECO:0000256" key="2">
    <source>
        <dbReference type="SAM" id="Phobius"/>
    </source>
</evidence>
<accession>A0A7H1B708</accession>
<keyword evidence="2" id="KW-1133">Transmembrane helix</keyword>
<gene>
    <name evidence="3" type="ORF">IAG42_13390</name>
</gene>
<feature type="region of interest" description="Disordered" evidence="1">
    <location>
        <begin position="40"/>
        <end position="70"/>
    </location>
</feature>
<sequence>MYEVGGPSRRAWAAVLAVGLLVGLVVVDARREQEPVGARFAAGAGDTAHRAGPRGCGTGGPGRSVPPEHQDGVDARLVVTSYGYTSRIPHGRSRERFHVSASLYPERLSEIRLPASFTADSAAVDVYGPHGKGRIATARGLAVRVLTGMKERPVPPGADGTYRFVRESEHYLEVELPKRALCPGQTLESLNQPSEQGSNDALDYPVLRLTLTDPALPGGRLVCVSPDLSGDARQV</sequence>
<dbReference type="EMBL" id="CP061281">
    <property type="protein sequence ID" value="QNS04513.1"/>
    <property type="molecule type" value="Genomic_DNA"/>
</dbReference>
<dbReference type="AlphaFoldDB" id="A0A7H1B708"/>
<dbReference type="KEGG" id="sxn:IAG42_13390"/>
<proteinExistence type="predicted"/>